<name>A0A4R7B5Q6_9NEIS</name>
<dbReference type="EMBL" id="SNZP01000006">
    <property type="protein sequence ID" value="TDR80010.1"/>
    <property type="molecule type" value="Genomic_DNA"/>
</dbReference>
<proteinExistence type="predicted"/>
<sequence length="63" mass="7112">MNSRQAHSPASVGQELEIVLMNLSVMERRLAHTVESMRLDLIVLRERIRRESDNKKPGAIATG</sequence>
<reference evidence="1 2" key="1">
    <citation type="submission" date="2019-03" db="EMBL/GenBank/DDBJ databases">
        <title>Genomic Encyclopedia of Type Strains, Phase III (KMG-III): the genomes of soil and plant-associated and newly described type strains.</title>
        <authorList>
            <person name="Whitman W."/>
        </authorList>
    </citation>
    <scope>NUCLEOTIDE SEQUENCE [LARGE SCALE GENOMIC DNA]</scope>
    <source>
        <strain evidence="1 2">CECT 8976</strain>
    </source>
</reference>
<gene>
    <name evidence="1" type="ORF">DFP86_106150</name>
</gene>
<dbReference type="AlphaFoldDB" id="A0A4R7B5Q6"/>
<evidence type="ECO:0000313" key="1">
    <source>
        <dbReference type="EMBL" id="TDR80010.1"/>
    </source>
</evidence>
<accession>A0A4R7B5Q6</accession>
<organism evidence="1 2">
    <name type="scientific">Paludibacterium purpuratum</name>
    <dbReference type="NCBI Taxonomy" id="1144873"/>
    <lineage>
        <taxon>Bacteria</taxon>
        <taxon>Pseudomonadati</taxon>
        <taxon>Pseudomonadota</taxon>
        <taxon>Betaproteobacteria</taxon>
        <taxon>Neisseriales</taxon>
        <taxon>Chromobacteriaceae</taxon>
        <taxon>Paludibacterium</taxon>
    </lineage>
</organism>
<dbReference type="RefSeq" id="WP_133680303.1">
    <property type="nucleotide sequence ID" value="NZ_SNZP01000006.1"/>
</dbReference>
<protein>
    <submittedName>
        <fullName evidence="1">Uncharacterized protein</fullName>
    </submittedName>
</protein>
<comment type="caution">
    <text evidence="1">The sequence shown here is derived from an EMBL/GenBank/DDBJ whole genome shotgun (WGS) entry which is preliminary data.</text>
</comment>
<evidence type="ECO:0000313" key="2">
    <source>
        <dbReference type="Proteomes" id="UP000295611"/>
    </source>
</evidence>
<keyword evidence="2" id="KW-1185">Reference proteome</keyword>
<dbReference type="Proteomes" id="UP000295611">
    <property type="component" value="Unassembled WGS sequence"/>
</dbReference>